<dbReference type="PANTHER" id="PTHR45829">
    <property type="entry name" value="MITOCHONDRIAL CARRIER PROTEIN RIM2"/>
    <property type="match status" value="1"/>
</dbReference>
<dbReference type="Proteomes" id="UP000076584">
    <property type="component" value="Unassembled WGS sequence"/>
</dbReference>
<keyword evidence="12" id="KW-1185">Reference proteome</keyword>
<keyword evidence="6" id="KW-1133">Transmembrane helix</keyword>
<dbReference type="FunFam" id="1.50.40.10:FF:000088">
    <property type="entry name" value="Mitochondrial carrier protein RIM2"/>
    <property type="match status" value="1"/>
</dbReference>
<proteinExistence type="inferred from homology"/>
<reference evidence="11 12" key="1">
    <citation type="submission" date="2015-06" db="EMBL/GenBank/DDBJ databases">
        <title>Survival trade-offs in plant roots during colonization by closely related pathogenic and mutualistic fungi.</title>
        <authorList>
            <person name="Hacquard S."/>
            <person name="Kracher B."/>
            <person name="Hiruma K."/>
            <person name="Weinman A."/>
            <person name="Muench P."/>
            <person name="Garrido Oter R."/>
            <person name="Ver Loren van Themaat E."/>
            <person name="Dallerey J.-F."/>
            <person name="Damm U."/>
            <person name="Henrissat B."/>
            <person name="Lespinet O."/>
            <person name="Thon M."/>
            <person name="Kemen E."/>
            <person name="McHardy A.C."/>
            <person name="Schulze-Lefert P."/>
            <person name="O'Connell R.J."/>
        </authorList>
    </citation>
    <scope>NUCLEOTIDE SEQUENCE [LARGE SCALE GENOMIC DNA]</scope>
    <source>
        <strain evidence="11 12">MAFF 238704</strain>
    </source>
</reference>
<dbReference type="AlphaFoldDB" id="A0A162P6I7"/>
<dbReference type="GO" id="GO:0015218">
    <property type="term" value="F:pyrimidine nucleotide transmembrane transporter activity"/>
    <property type="evidence" value="ECO:0007669"/>
    <property type="project" value="InterPro"/>
</dbReference>
<dbReference type="GO" id="GO:1990519">
    <property type="term" value="P:pyrimidine nucleotide import into mitochondrion"/>
    <property type="evidence" value="ECO:0007669"/>
    <property type="project" value="TreeGrafter"/>
</dbReference>
<evidence type="ECO:0000256" key="9">
    <source>
        <dbReference type="ARBA" id="ARBA00093195"/>
    </source>
</evidence>
<comment type="catalytic activity">
    <reaction evidence="9">
        <text>5-methyl-UTP(out) + UTP(in) = 5-methyl-UTP(in) + UTP(out)</text>
        <dbReference type="Rhea" id="RHEA:73523"/>
        <dbReference type="ChEBI" id="CHEBI:46398"/>
        <dbReference type="ChEBI" id="CHEBI:63527"/>
    </reaction>
</comment>
<keyword evidence="8" id="KW-0472">Membrane</keyword>
<evidence type="ECO:0000256" key="1">
    <source>
        <dbReference type="ARBA" id="ARBA00004448"/>
    </source>
</evidence>
<comment type="subcellular location">
    <subcellularLocation>
        <location evidence="1">Mitochondrion inner membrane</location>
        <topology evidence="1">Multi-pass membrane protein</topology>
    </subcellularLocation>
</comment>
<dbReference type="InterPro" id="IPR049562">
    <property type="entry name" value="SLC25A33/36-like"/>
</dbReference>
<evidence type="ECO:0000256" key="6">
    <source>
        <dbReference type="ARBA" id="ARBA00022989"/>
    </source>
</evidence>
<keyword evidence="5" id="KW-0999">Mitochondrion inner membrane</keyword>
<evidence type="ECO:0000256" key="3">
    <source>
        <dbReference type="ARBA" id="ARBA00022692"/>
    </source>
</evidence>
<keyword evidence="7" id="KW-0496">Mitochondrion</keyword>
<dbReference type="PANTHER" id="PTHR45829:SF4">
    <property type="entry name" value="MITOCHONDRIAL CARRIER PROTEIN RIM2"/>
    <property type="match status" value="1"/>
</dbReference>
<dbReference type="OrthoDB" id="269120at2759"/>
<evidence type="ECO:0000256" key="7">
    <source>
        <dbReference type="ARBA" id="ARBA00023128"/>
    </source>
</evidence>
<evidence type="ECO:0000256" key="5">
    <source>
        <dbReference type="ARBA" id="ARBA00022792"/>
    </source>
</evidence>
<gene>
    <name evidence="11" type="ORF">CI238_03276</name>
</gene>
<evidence type="ECO:0000256" key="10">
    <source>
        <dbReference type="RuleBase" id="RU000488"/>
    </source>
</evidence>
<evidence type="ECO:0000256" key="2">
    <source>
        <dbReference type="ARBA" id="ARBA00022448"/>
    </source>
</evidence>
<accession>A0A162P6I7</accession>
<keyword evidence="2 10" id="KW-0813">Transport</keyword>
<dbReference type="PROSITE" id="PS50920">
    <property type="entry name" value="SOLCAR"/>
    <property type="match status" value="3"/>
</dbReference>
<evidence type="ECO:0000256" key="8">
    <source>
        <dbReference type="ARBA" id="ARBA00023136"/>
    </source>
</evidence>
<dbReference type="EMBL" id="LFIW01000377">
    <property type="protein sequence ID" value="KZL86747.1"/>
    <property type="molecule type" value="Genomic_DNA"/>
</dbReference>
<keyword evidence="3 10" id="KW-0812">Transmembrane</keyword>
<protein>
    <submittedName>
        <fullName evidence="11">Mitochondrial carrier protein rim2</fullName>
    </submittedName>
</protein>
<dbReference type="InterPro" id="IPR018108">
    <property type="entry name" value="MCP_transmembrane"/>
</dbReference>
<name>A0A162P6I7_COLIC</name>
<sequence>MAHSPVHPEFMSATSDRPAARRAPDTTSYPVSRENGDIIPDTKQNPVVGEKESPFAKSWVHFVAGGVGGMTAATLTAPLDVLKTRLQSDFYQAQLRASHQARSQAVGSLSPFRAAIFHLRETFQILGSVYKIEGPRALFKGLGPNLVGVIPARSINFYTYGNGKRLIAEYGNGGNEAAWVHLSAGVLAGITTSTVTNPIWLVKTRLQLDKNVAQQKGGLHKRQYRNSVDCIRQVLRTEGFKGLYKGMSASYLGVAESTLQWVLYEQIKNRLAAREERIVASGREKTFWDQTVDWMGNAGAAGGAKLVAAILAYPHEVARTRLRQAPLANGQLKYTGLWQCFRVVWIEEGFMGLYGGLTPHLMRTVPSAAIMFGMYEGMLRIFGAPNKAAASL</sequence>
<dbReference type="PRINTS" id="PR00926">
    <property type="entry name" value="MITOCARRIER"/>
</dbReference>
<dbReference type="InterPro" id="IPR002067">
    <property type="entry name" value="MCP"/>
</dbReference>
<dbReference type="Gene3D" id="1.50.40.10">
    <property type="entry name" value="Mitochondrial carrier domain"/>
    <property type="match status" value="2"/>
</dbReference>
<dbReference type="SUPFAM" id="SSF103506">
    <property type="entry name" value="Mitochondrial carrier"/>
    <property type="match status" value="1"/>
</dbReference>
<dbReference type="Pfam" id="PF00153">
    <property type="entry name" value="Mito_carr"/>
    <property type="match status" value="3"/>
</dbReference>
<dbReference type="GO" id="GO:0005743">
    <property type="term" value="C:mitochondrial inner membrane"/>
    <property type="evidence" value="ECO:0007669"/>
    <property type="project" value="UniProtKB-SubCell"/>
</dbReference>
<comment type="similarity">
    <text evidence="10">Belongs to the mitochondrial carrier (TC 2.A.29) family.</text>
</comment>
<evidence type="ECO:0000256" key="4">
    <source>
        <dbReference type="ARBA" id="ARBA00022737"/>
    </source>
</evidence>
<keyword evidence="4" id="KW-0677">Repeat</keyword>
<evidence type="ECO:0000313" key="12">
    <source>
        <dbReference type="Proteomes" id="UP000076584"/>
    </source>
</evidence>
<dbReference type="InterPro" id="IPR023395">
    <property type="entry name" value="MCP_dom_sf"/>
</dbReference>
<comment type="caution">
    <text evidence="11">The sequence shown here is derived from an EMBL/GenBank/DDBJ whole genome shotgun (WGS) entry which is preliminary data.</text>
</comment>
<dbReference type="STRING" id="1573173.A0A162P6I7"/>
<organism evidence="11 12">
    <name type="scientific">Colletotrichum incanum</name>
    <name type="common">Soybean anthracnose fungus</name>
    <dbReference type="NCBI Taxonomy" id="1573173"/>
    <lineage>
        <taxon>Eukaryota</taxon>
        <taxon>Fungi</taxon>
        <taxon>Dikarya</taxon>
        <taxon>Ascomycota</taxon>
        <taxon>Pezizomycotina</taxon>
        <taxon>Sordariomycetes</taxon>
        <taxon>Hypocreomycetidae</taxon>
        <taxon>Glomerellales</taxon>
        <taxon>Glomerellaceae</taxon>
        <taxon>Colletotrichum</taxon>
        <taxon>Colletotrichum spaethianum species complex</taxon>
    </lineage>
</organism>
<evidence type="ECO:0000313" key="11">
    <source>
        <dbReference type="EMBL" id="KZL86747.1"/>
    </source>
</evidence>